<evidence type="ECO:0000256" key="1">
    <source>
        <dbReference type="ARBA" id="ARBA00001968"/>
    </source>
</evidence>
<evidence type="ECO:0000313" key="7">
    <source>
        <dbReference type="Proteomes" id="UP000225706"/>
    </source>
</evidence>
<evidence type="ECO:0000256" key="2">
    <source>
        <dbReference type="ARBA" id="ARBA00022723"/>
    </source>
</evidence>
<organism evidence="6 7">
    <name type="scientific">Stylophora pistillata</name>
    <name type="common">Smooth cauliflower coral</name>
    <dbReference type="NCBI Taxonomy" id="50429"/>
    <lineage>
        <taxon>Eukaryota</taxon>
        <taxon>Metazoa</taxon>
        <taxon>Cnidaria</taxon>
        <taxon>Anthozoa</taxon>
        <taxon>Hexacorallia</taxon>
        <taxon>Scleractinia</taxon>
        <taxon>Astrocoeniina</taxon>
        <taxon>Pocilloporidae</taxon>
        <taxon>Stylophora</taxon>
    </lineage>
</organism>
<feature type="domain" description="DDE Tnp4" evidence="4">
    <location>
        <begin position="216"/>
        <end position="309"/>
    </location>
</feature>
<dbReference type="GO" id="GO:0046872">
    <property type="term" value="F:metal ion binding"/>
    <property type="evidence" value="ECO:0007669"/>
    <property type="project" value="UniProtKB-KW"/>
</dbReference>
<dbReference type="InterPro" id="IPR027805">
    <property type="entry name" value="Transposase_HTH_dom"/>
</dbReference>
<gene>
    <name evidence="6" type="ORF">AWC38_SpisGene16545</name>
</gene>
<keyword evidence="7" id="KW-1185">Reference proteome</keyword>
<dbReference type="OrthoDB" id="6138163at2759"/>
<comment type="cofactor">
    <cofactor evidence="1">
        <name>a divalent metal cation</name>
        <dbReference type="ChEBI" id="CHEBI:60240"/>
    </cofactor>
</comment>
<dbReference type="PANTHER" id="PTHR23080">
    <property type="entry name" value="THAP DOMAIN PROTEIN"/>
    <property type="match status" value="1"/>
</dbReference>
<dbReference type="STRING" id="50429.A0A2B4RRV0"/>
<evidence type="ECO:0000259" key="5">
    <source>
        <dbReference type="Pfam" id="PF13613"/>
    </source>
</evidence>
<sequence length="322" mass="35348">MVNYYTICGSFLTVNNEIVVASNGNGTLPEFLHQRECVALDNPVTITSAQHAGAKATETVDAPTAEDDTTDDELVDEFDPSSDEDIEDTTYESAPVLQGTLQGEIGRAANFLLGEESAQIGGSDSESDSGTQTNHILAIEDEFLLVLMKLRLGLTNLDLATKFRVSEATVSNILIAWLDFLYIRLGALKVWPHRRVILDNIPKKFKEEHPKNIIIIDCTELKIQCPSSLVVQSQGYSNYKSTNTLKSIVGVDPKGGFMFVSQLYTGSISDKQIVTRSGFLYLLSSEKQVSQVDDGDSIMADKGFDIEEDLKKIGLQLNVPPF</sequence>
<proteinExistence type="predicted"/>
<evidence type="ECO:0000313" key="6">
    <source>
        <dbReference type="EMBL" id="PFX19058.1"/>
    </source>
</evidence>
<protein>
    <recommendedName>
        <fullName evidence="8">DDE Tnp4 domain-containing protein</fullName>
    </recommendedName>
</protein>
<evidence type="ECO:0000256" key="3">
    <source>
        <dbReference type="SAM" id="MobiDB-lite"/>
    </source>
</evidence>
<accession>A0A2B4RRV0</accession>
<name>A0A2B4RRV0_STYPI</name>
<evidence type="ECO:0008006" key="8">
    <source>
        <dbReference type="Google" id="ProtNLM"/>
    </source>
</evidence>
<dbReference type="PANTHER" id="PTHR23080:SF143">
    <property type="entry name" value="SI:DKEY-56D12.4"/>
    <property type="match status" value="1"/>
</dbReference>
<dbReference type="AlphaFoldDB" id="A0A2B4RRV0"/>
<dbReference type="Pfam" id="PF13613">
    <property type="entry name" value="HTH_Tnp_4"/>
    <property type="match status" value="1"/>
</dbReference>
<feature type="region of interest" description="Disordered" evidence="3">
    <location>
        <begin position="50"/>
        <end position="89"/>
    </location>
</feature>
<dbReference type="Proteomes" id="UP000225706">
    <property type="component" value="Unassembled WGS sequence"/>
</dbReference>
<dbReference type="EMBL" id="LSMT01000379">
    <property type="protein sequence ID" value="PFX19058.1"/>
    <property type="molecule type" value="Genomic_DNA"/>
</dbReference>
<comment type="caution">
    <text evidence="6">The sequence shown here is derived from an EMBL/GenBank/DDBJ whole genome shotgun (WGS) entry which is preliminary data.</text>
</comment>
<keyword evidence="2" id="KW-0479">Metal-binding</keyword>
<evidence type="ECO:0000259" key="4">
    <source>
        <dbReference type="Pfam" id="PF13359"/>
    </source>
</evidence>
<reference evidence="7" key="1">
    <citation type="journal article" date="2017" name="bioRxiv">
        <title>Comparative analysis of the genomes of Stylophora pistillata and Acropora digitifera provides evidence for extensive differences between species of corals.</title>
        <authorList>
            <person name="Voolstra C.R."/>
            <person name="Li Y."/>
            <person name="Liew Y.J."/>
            <person name="Baumgarten S."/>
            <person name="Zoccola D."/>
            <person name="Flot J.-F."/>
            <person name="Tambutte S."/>
            <person name="Allemand D."/>
            <person name="Aranda M."/>
        </authorList>
    </citation>
    <scope>NUCLEOTIDE SEQUENCE [LARGE SCALE GENOMIC DNA]</scope>
</reference>
<feature type="domain" description="Transposase Helix-turn-helix" evidence="5">
    <location>
        <begin position="137"/>
        <end position="185"/>
    </location>
</feature>
<dbReference type="Pfam" id="PF13359">
    <property type="entry name" value="DDE_Tnp_4"/>
    <property type="match status" value="1"/>
</dbReference>
<dbReference type="InterPro" id="IPR027806">
    <property type="entry name" value="HARBI1_dom"/>
</dbReference>
<feature type="compositionally biased region" description="Acidic residues" evidence="3">
    <location>
        <begin position="64"/>
        <end position="89"/>
    </location>
</feature>